<accession>A0AAV2Q3Y4</accession>
<feature type="domain" description="DUF4211" evidence="1">
    <location>
        <begin position="86"/>
        <end position="172"/>
    </location>
</feature>
<sequence>MPENNHYLSFQPSVTSIDIKSSDQFENGSSSRYVYKHYSGWTPQAKALYMGVRTKFVFQSRYDTVVEMLGLKTGPDEDNEKIIEPQMTEIQLWTPPRTTQEIEISEELRSHMPSFEIYLQTLISQALDNNFLKEIYDEYDDYFVDRVKAIDDLCEERKIKLIEIVIWDPTFKFTYFFHIWVFLSLMMPNNAE</sequence>
<evidence type="ECO:0000313" key="2">
    <source>
        <dbReference type="EMBL" id="CAL4069456.1"/>
    </source>
</evidence>
<evidence type="ECO:0000259" key="1">
    <source>
        <dbReference type="Pfam" id="PF13926"/>
    </source>
</evidence>
<feature type="non-terminal residue" evidence="2">
    <location>
        <position position="192"/>
    </location>
</feature>
<dbReference type="EMBL" id="CAXKWB010003534">
    <property type="protein sequence ID" value="CAL4069456.1"/>
    <property type="molecule type" value="Genomic_DNA"/>
</dbReference>
<dbReference type="PANTHER" id="PTHR14689">
    <property type="entry name" value="PHORBOL-ESTER_DAG-TYPE DOMAIN-CONTAINING PROTEIN"/>
    <property type="match status" value="1"/>
</dbReference>
<comment type="caution">
    <text evidence="2">The sequence shown here is derived from an EMBL/GenBank/DDBJ whole genome shotgun (WGS) entry which is preliminary data.</text>
</comment>
<dbReference type="InterPro" id="IPR025451">
    <property type="entry name" value="DUF4211"/>
</dbReference>
<evidence type="ECO:0000313" key="3">
    <source>
        <dbReference type="Proteomes" id="UP001497623"/>
    </source>
</evidence>
<dbReference type="Proteomes" id="UP001497623">
    <property type="component" value="Unassembled WGS sequence"/>
</dbReference>
<keyword evidence="3" id="KW-1185">Reference proteome</keyword>
<dbReference type="PANTHER" id="PTHR14689:SF0">
    <property type="entry name" value="COILED-COIL DOMAIN-CONTAINING PROTEIN 82"/>
    <property type="match status" value="1"/>
</dbReference>
<proteinExistence type="predicted"/>
<name>A0AAV2Q3Y4_MEGNR</name>
<protein>
    <recommendedName>
        <fullName evidence="1">DUF4211 domain-containing protein</fullName>
    </recommendedName>
</protein>
<dbReference type="GO" id="GO:0005634">
    <property type="term" value="C:nucleus"/>
    <property type="evidence" value="ECO:0007669"/>
    <property type="project" value="TreeGrafter"/>
</dbReference>
<gene>
    <name evidence="2" type="ORF">MNOR_LOCUS7852</name>
</gene>
<dbReference type="AlphaFoldDB" id="A0AAV2Q3Y4"/>
<dbReference type="Pfam" id="PF13926">
    <property type="entry name" value="DUF4211"/>
    <property type="match status" value="1"/>
</dbReference>
<organism evidence="2 3">
    <name type="scientific">Meganyctiphanes norvegica</name>
    <name type="common">Northern krill</name>
    <name type="synonym">Thysanopoda norvegica</name>
    <dbReference type="NCBI Taxonomy" id="48144"/>
    <lineage>
        <taxon>Eukaryota</taxon>
        <taxon>Metazoa</taxon>
        <taxon>Ecdysozoa</taxon>
        <taxon>Arthropoda</taxon>
        <taxon>Crustacea</taxon>
        <taxon>Multicrustacea</taxon>
        <taxon>Malacostraca</taxon>
        <taxon>Eumalacostraca</taxon>
        <taxon>Eucarida</taxon>
        <taxon>Euphausiacea</taxon>
        <taxon>Euphausiidae</taxon>
        <taxon>Meganyctiphanes</taxon>
    </lineage>
</organism>
<reference evidence="2 3" key="1">
    <citation type="submission" date="2024-05" db="EMBL/GenBank/DDBJ databases">
        <authorList>
            <person name="Wallberg A."/>
        </authorList>
    </citation>
    <scope>NUCLEOTIDE SEQUENCE [LARGE SCALE GENOMIC DNA]</scope>
</reference>